<evidence type="ECO:0000256" key="1">
    <source>
        <dbReference type="ARBA" id="ARBA00004651"/>
    </source>
</evidence>
<evidence type="ECO:0000256" key="7">
    <source>
        <dbReference type="ARBA" id="ARBA00023065"/>
    </source>
</evidence>
<evidence type="ECO:0000256" key="10">
    <source>
        <dbReference type="SAM" id="Phobius"/>
    </source>
</evidence>
<dbReference type="AlphaFoldDB" id="A0A6C2C9Q5"/>
<feature type="transmembrane region" description="Helical" evidence="10">
    <location>
        <begin position="288"/>
        <end position="311"/>
    </location>
</feature>
<dbReference type="EMBL" id="SDGZ01000004">
    <property type="protein sequence ID" value="TYC50820.1"/>
    <property type="molecule type" value="Genomic_DNA"/>
</dbReference>
<gene>
    <name evidence="12" type="ORF">ESZ50_00970</name>
</gene>
<keyword evidence="5 10" id="KW-1133">Transmembrane helix</keyword>
<keyword evidence="7" id="KW-0406">Ion transport</keyword>
<accession>A0A6C2C9Q5</accession>
<feature type="transmembrane region" description="Helical" evidence="10">
    <location>
        <begin position="67"/>
        <end position="85"/>
    </location>
</feature>
<evidence type="ECO:0000256" key="8">
    <source>
        <dbReference type="ARBA" id="ARBA00023136"/>
    </source>
</evidence>
<keyword evidence="13" id="KW-1185">Reference proteome</keyword>
<feature type="transmembrane region" description="Helical" evidence="10">
    <location>
        <begin position="370"/>
        <end position="394"/>
    </location>
</feature>
<dbReference type="GO" id="GO:0015386">
    <property type="term" value="F:potassium:proton antiporter activity"/>
    <property type="evidence" value="ECO:0007669"/>
    <property type="project" value="TreeGrafter"/>
</dbReference>
<feature type="transmembrane region" description="Helical" evidence="10">
    <location>
        <begin position="400"/>
        <end position="423"/>
    </location>
</feature>
<evidence type="ECO:0000313" key="12">
    <source>
        <dbReference type="EMBL" id="TYC50820.1"/>
    </source>
</evidence>
<dbReference type="GO" id="GO:0005886">
    <property type="term" value="C:plasma membrane"/>
    <property type="evidence" value="ECO:0007669"/>
    <property type="project" value="UniProtKB-SubCell"/>
</dbReference>
<organism evidence="12 13">
    <name type="scientific">Weissella muntiaci</name>
    <dbReference type="NCBI Taxonomy" id="2508881"/>
    <lineage>
        <taxon>Bacteria</taxon>
        <taxon>Bacillati</taxon>
        <taxon>Bacillota</taxon>
        <taxon>Bacilli</taxon>
        <taxon>Lactobacillales</taxon>
        <taxon>Lactobacillaceae</taxon>
        <taxon>Weissella</taxon>
    </lineage>
</organism>
<comment type="subcellular location">
    <subcellularLocation>
        <location evidence="1">Cell membrane</location>
        <topology evidence="1">Multi-pass membrane protein</topology>
    </subcellularLocation>
</comment>
<keyword evidence="4 10" id="KW-0812">Transmembrane</keyword>
<name>A0A6C2C9Q5_9LACO</name>
<keyword evidence="9" id="KW-0739">Sodium transport</keyword>
<evidence type="ECO:0000256" key="6">
    <source>
        <dbReference type="ARBA" id="ARBA00023053"/>
    </source>
</evidence>
<feature type="transmembrane region" description="Helical" evidence="10">
    <location>
        <begin position="323"/>
        <end position="341"/>
    </location>
</feature>
<feature type="transmembrane region" description="Helical" evidence="10">
    <location>
        <begin position="240"/>
        <end position="267"/>
    </location>
</feature>
<dbReference type="InterPro" id="IPR006153">
    <property type="entry name" value="Cation/H_exchanger_TM"/>
</dbReference>
<dbReference type="GO" id="GO:0051453">
    <property type="term" value="P:regulation of intracellular pH"/>
    <property type="evidence" value="ECO:0007669"/>
    <property type="project" value="TreeGrafter"/>
</dbReference>
<evidence type="ECO:0000259" key="11">
    <source>
        <dbReference type="Pfam" id="PF00999"/>
    </source>
</evidence>
<feature type="transmembrane region" description="Helical" evidence="10">
    <location>
        <begin position="97"/>
        <end position="118"/>
    </location>
</feature>
<proteinExistence type="predicted"/>
<keyword evidence="8 10" id="KW-0472">Membrane</keyword>
<evidence type="ECO:0000256" key="2">
    <source>
        <dbReference type="ARBA" id="ARBA00022448"/>
    </source>
</evidence>
<evidence type="ECO:0000256" key="3">
    <source>
        <dbReference type="ARBA" id="ARBA00022475"/>
    </source>
</evidence>
<keyword evidence="3" id="KW-1003">Cell membrane</keyword>
<feature type="domain" description="Cation/H+ exchanger transmembrane" evidence="11">
    <location>
        <begin position="29"/>
        <end position="424"/>
    </location>
</feature>
<dbReference type="InterPro" id="IPR018422">
    <property type="entry name" value="Cation/H_exchanger_CPA1"/>
</dbReference>
<feature type="transmembrane region" description="Helical" evidence="10">
    <location>
        <begin position="169"/>
        <end position="187"/>
    </location>
</feature>
<dbReference type="Proteomes" id="UP000371977">
    <property type="component" value="Unassembled WGS sequence"/>
</dbReference>
<dbReference type="Gene3D" id="6.10.140.1330">
    <property type="match status" value="1"/>
</dbReference>
<comment type="caution">
    <text evidence="12">The sequence shown here is derived from an EMBL/GenBank/DDBJ whole genome shotgun (WGS) entry which is preliminary data.</text>
</comment>
<dbReference type="PANTHER" id="PTHR10110:SF86">
    <property type="entry name" value="SODIUM_HYDROGEN EXCHANGER 7"/>
    <property type="match status" value="1"/>
</dbReference>
<keyword evidence="2" id="KW-0813">Transport</keyword>
<evidence type="ECO:0000313" key="13">
    <source>
        <dbReference type="Proteomes" id="UP000371977"/>
    </source>
</evidence>
<evidence type="ECO:0000256" key="5">
    <source>
        <dbReference type="ARBA" id="ARBA00022989"/>
    </source>
</evidence>
<feature type="transmembrane region" description="Helical" evidence="10">
    <location>
        <begin position="199"/>
        <end position="220"/>
    </location>
</feature>
<feature type="transmembrane region" description="Helical" evidence="10">
    <location>
        <begin position="12"/>
        <end position="36"/>
    </location>
</feature>
<reference evidence="12 13" key="1">
    <citation type="submission" date="2019-01" db="EMBL/GenBank/DDBJ databases">
        <title>Weissella sp. nov., a novel lactic acid bacterium isolated from animal feces.</title>
        <authorList>
            <person name="Wang L.-T."/>
        </authorList>
    </citation>
    <scope>NUCLEOTIDE SEQUENCE [LARGE SCALE GENOMIC DNA]</scope>
    <source>
        <strain evidence="12 13">8H-2</strain>
    </source>
</reference>
<evidence type="ECO:0000256" key="4">
    <source>
        <dbReference type="ARBA" id="ARBA00022692"/>
    </source>
</evidence>
<dbReference type="PANTHER" id="PTHR10110">
    <property type="entry name" value="SODIUM/HYDROGEN EXCHANGER"/>
    <property type="match status" value="1"/>
</dbReference>
<dbReference type="GO" id="GO:0098719">
    <property type="term" value="P:sodium ion import across plasma membrane"/>
    <property type="evidence" value="ECO:0007669"/>
    <property type="project" value="TreeGrafter"/>
</dbReference>
<sequence>MKRRKKKWVDWGSTFMAWFITILIIILGVITSNIFAARVQKIPKAFITIGVGFLLSLIPFVREHTELESEFFMMFIIAPILYYDAQRMNPFRVGKNLRSIIYLAGSLVILTACLTTVIGMQVSIEHSVPLALLIASIITPTDAVAAASITENFDVPTGTRNILEYESLFNDATGLVLMSIALTGVQAHHLSVVTGVIDLLRVAGGGVIVGVVVGFLLYILVDFVTAKTSDTTSSAIPIMILTPFIAYATAEMFGVSGILAVVVAALFQVRRSMRLRLSLVHESLISRSLWEVMSSMLNDIVFVLLGMNVLYVIELMGNLSNRLLTWAVAFAVIAYLAMLLTRGLFAYHRREETWAELIGPKRSRERRQNAITFSLAGVHGAVTLALAFSIPATVPYRDAMVVAAALVILLSLIVPTLVLPFLLKQKQVTMTESDLQLARQAMLSVMKEQLQAKALPEEVYLGIVQYLTSQVRPNRFSSDQAIFNHLLRKTARISRKYVQGLPEIDDNVKHNYHFLIELMLAEELSFAPWRSMRVMIERMLLNYRSKQSRNQGLTSDMTVEQRTEKQAENTAHYQEQWRMISNNNSEHMIAWLREQQTQATDLQVREAWHRILSIYLFRHASMLRALNHTHIQKADVMKALNMEMTYVLRKLYSGDMDEAIGDELIQEIAEAQVWQSQQNELDPKQASRRIF</sequence>
<feature type="transmembrane region" description="Helical" evidence="10">
    <location>
        <begin position="42"/>
        <end position="60"/>
    </location>
</feature>
<dbReference type="Pfam" id="PF00999">
    <property type="entry name" value="Na_H_Exchanger"/>
    <property type="match status" value="1"/>
</dbReference>
<evidence type="ECO:0000256" key="9">
    <source>
        <dbReference type="ARBA" id="ARBA00023201"/>
    </source>
</evidence>
<protein>
    <submittedName>
        <fullName evidence="12">Sodium:proton antiporter</fullName>
    </submittedName>
</protein>
<dbReference type="GO" id="GO:0015385">
    <property type="term" value="F:sodium:proton antiporter activity"/>
    <property type="evidence" value="ECO:0007669"/>
    <property type="project" value="InterPro"/>
</dbReference>
<keyword evidence="6" id="KW-0915">Sodium</keyword>